<comment type="caution">
    <text evidence="3">The sequence shown here is derived from an EMBL/GenBank/DDBJ whole genome shotgun (WGS) entry which is preliminary data.</text>
</comment>
<name>A0ABU3C6Z6_9FLAO</name>
<keyword evidence="2" id="KW-0732">Signal</keyword>
<evidence type="ECO:0000256" key="2">
    <source>
        <dbReference type="SAM" id="SignalP"/>
    </source>
</evidence>
<accession>A0ABU3C6Z6</accession>
<dbReference type="PROSITE" id="PS51257">
    <property type="entry name" value="PROKAR_LIPOPROTEIN"/>
    <property type="match status" value="1"/>
</dbReference>
<keyword evidence="4" id="KW-1185">Reference proteome</keyword>
<evidence type="ECO:0000313" key="4">
    <source>
        <dbReference type="Proteomes" id="UP001262889"/>
    </source>
</evidence>
<feature type="compositionally biased region" description="Polar residues" evidence="1">
    <location>
        <begin position="32"/>
        <end position="41"/>
    </location>
</feature>
<feature type="signal peptide" evidence="2">
    <location>
        <begin position="1"/>
        <end position="26"/>
    </location>
</feature>
<dbReference type="RefSeq" id="WP_311533642.1">
    <property type="nucleotide sequence ID" value="NZ_JAVRHQ010000003.1"/>
</dbReference>
<dbReference type="EMBL" id="JAVRHQ010000003">
    <property type="protein sequence ID" value="MDT0641967.1"/>
    <property type="molecule type" value="Genomic_DNA"/>
</dbReference>
<dbReference type="Proteomes" id="UP001262889">
    <property type="component" value="Unassembled WGS sequence"/>
</dbReference>
<feature type="chain" id="PRO_5046865290" description="Secreted protein" evidence="2">
    <location>
        <begin position="27"/>
        <end position="118"/>
    </location>
</feature>
<evidence type="ECO:0008006" key="5">
    <source>
        <dbReference type="Google" id="ProtNLM"/>
    </source>
</evidence>
<feature type="region of interest" description="Disordered" evidence="1">
    <location>
        <begin position="24"/>
        <end position="118"/>
    </location>
</feature>
<protein>
    <recommendedName>
        <fullName evidence="5">Secreted protein</fullName>
    </recommendedName>
</protein>
<evidence type="ECO:0000256" key="1">
    <source>
        <dbReference type="SAM" id="MobiDB-lite"/>
    </source>
</evidence>
<gene>
    <name evidence="3" type="ORF">RM553_03900</name>
</gene>
<evidence type="ECO:0000313" key="3">
    <source>
        <dbReference type="EMBL" id="MDT0641967.1"/>
    </source>
</evidence>
<sequence length="118" mass="12389">MKKFISKTVFFLILAAGMFSCKDAEAEKEPASTPSVESSYLNKEKSTNSEVAYNPAHGQPNHRCDLPVGAPLGKATTNASAPASTQSPVRLKSATPKVNPPHGEPGHDCSVPVGAELN</sequence>
<reference evidence="3 4" key="1">
    <citation type="submission" date="2023-09" db="EMBL/GenBank/DDBJ databases">
        <authorList>
            <person name="Rey-Velasco X."/>
        </authorList>
    </citation>
    <scope>NUCLEOTIDE SEQUENCE [LARGE SCALE GENOMIC DNA]</scope>
    <source>
        <strain evidence="3 4">F363</strain>
    </source>
</reference>
<organism evidence="3 4">
    <name type="scientific">Autumnicola tepida</name>
    <dbReference type="NCBI Taxonomy" id="3075595"/>
    <lineage>
        <taxon>Bacteria</taxon>
        <taxon>Pseudomonadati</taxon>
        <taxon>Bacteroidota</taxon>
        <taxon>Flavobacteriia</taxon>
        <taxon>Flavobacteriales</taxon>
        <taxon>Flavobacteriaceae</taxon>
        <taxon>Autumnicola</taxon>
    </lineage>
</organism>
<feature type="compositionally biased region" description="Polar residues" evidence="1">
    <location>
        <begin position="75"/>
        <end position="88"/>
    </location>
</feature>
<proteinExistence type="predicted"/>